<evidence type="ECO:0000256" key="1">
    <source>
        <dbReference type="ARBA" id="ARBA00022737"/>
    </source>
</evidence>
<dbReference type="SMART" id="SM00360">
    <property type="entry name" value="RRM"/>
    <property type="match status" value="2"/>
</dbReference>
<dbReference type="EMBL" id="CAXDID020000032">
    <property type="protein sequence ID" value="CAL5994774.1"/>
    <property type="molecule type" value="Genomic_DNA"/>
</dbReference>
<dbReference type="SUPFAM" id="SSF54928">
    <property type="entry name" value="RNA-binding domain, RBD"/>
    <property type="match status" value="1"/>
</dbReference>
<dbReference type="InterPro" id="IPR035979">
    <property type="entry name" value="RBD_domain_sf"/>
</dbReference>
<protein>
    <submittedName>
        <fullName evidence="5">Polyadenylate-binding_protein</fullName>
    </submittedName>
</protein>
<keyword evidence="2 3" id="KW-0694">RNA-binding</keyword>
<sequence>MSSVIVSNIPENCSANEVQEVFKIMKIPNISNESFDIQNSKKCRNTSTGRFVVLNFKDKTDANDAIKIINQTPMVFEKKQTVIRAAPYVNNLTSLLKTSLANIAIFNLPPEMTTDNLKQIFGEFGTIISAVVQKPHQNVKYSTGYVLFEKVEHADYAIRCAHKQFIGAYQLYVHKTNNHSQVILSRVPECKNFAITEIENYIINKIGDDIPATDIFTFLPTLRQDPVQSKKLQVIFTCKTRQIALKVIELINECPITIDGKPHPVLAQFDFQMIEAKQSMNQ</sequence>
<evidence type="ECO:0000313" key="5">
    <source>
        <dbReference type="EMBL" id="CAL5994774.1"/>
    </source>
</evidence>
<dbReference type="CDD" id="cd00590">
    <property type="entry name" value="RRM_SF"/>
    <property type="match status" value="2"/>
</dbReference>
<dbReference type="PANTHER" id="PTHR24012">
    <property type="entry name" value="RNA BINDING PROTEIN"/>
    <property type="match status" value="1"/>
</dbReference>
<gene>
    <name evidence="5" type="ORF">HINF_LOCUS13709</name>
</gene>
<accession>A0ABP1HQA5</accession>
<reference evidence="5 6" key="1">
    <citation type="submission" date="2024-07" db="EMBL/GenBank/DDBJ databases">
        <authorList>
            <person name="Akdeniz Z."/>
        </authorList>
    </citation>
    <scope>NUCLEOTIDE SEQUENCE [LARGE SCALE GENOMIC DNA]</scope>
</reference>
<dbReference type="InterPro" id="IPR012677">
    <property type="entry name" value="Nucleotide-bd_a/b_plait_sf"/>
</dbReference>
<evidence type="ECO:0000256" key="2">
    <source>
        <dbReference type="ARBA" id="ARBA00022884"/>
    </source>
</evidence>
<comment type="caution">
    <text evidence="5">The sequence shown here is derived from an EMBL/GenBank/DDBJ whole genome shotgun (WGS) entry which is preliminary data.</text>
</comment>
<dbReference type="Pfam" id="PF00076">
    <property type="entry name" value="RRM_1"/>
    <property type="match status" value="1"/>
</dbReference>
<evidence type="ECO:0000313" key="6">
    <source>
        <dbReference type="Proteomes" id="UP001642409"/>
    </source>
</evidence>
<name>A0ABP1HQA5_9EUKA</name>
<keyword evidence="1" id="KW-0677">Repeat</keyword>
<evidence type="ECO:0000256" key="3">
    <source>
        <dbReference type="PROSITE-ProRule" id="PRU00176"/>
    </source>
</evidence>
<dbReference type="PROSITE" id="PS50102">
    <property type="entry name" value="RRM"/>
    <property type="match status" value="1"/>
</dbReference>
<dbReference type="Proteomes" id="UP001642409">
    <property type="component" value="Unassembled WGS sequence"/>
</dbReference>
<proteinExistence type="predicted"/>
<feature type="domain" description="RRM" evidence="4">
    <location>
        <begin position="101"/>
        <end position="178"/>
    </location>
</feature>
<organism evidence="5 6">
    <name type="scientific">Hexamita inflata</name>
    <dbReference type="NCBI Taxonomy" id="28002"/>
    <lineage>
        <taxon>Eukaryota</taxon>
        <taxon>Metamonada</taxon>
        <taxon>Diplomonadida</taxon>
        <taxon>Hexamitidae</taxon>
        <taxon>Hexamitinae</taxon>
        <taxon>Hexamita</taxon>
    </lineage>
</organism>
<keyword evidence="6" id="KW-1185">Reference proteome</keyword>
<evidence type="ECO:0000259" key="4">
    <source>
        <dbReference type="PROSITE" id="PS50102"/>
    </source>
</evidence>
<dbReference type="InterPro" id="IPR000504">
    <property type="entry name" value="RRM_dom"/>
</dbReference>
<dbReference type="Gene3D" id="3.30.70.330">
    <property type="match status" value="2"/>
</dbReference>